<dbReference type="Proteomes" id="UP000233293">
    <property type="component" value="Unassembled WGS sequence"/>
</dbReference>
<name>A0A2N3PQD1_9PROT</name>
<evidence type="ECO:0000313" key="1">
    <source>
        <dbReference type="EMBL" id="PKU22611.1"/>
    </source>
</evidence>
<reference evidence="2" key="1">
    <citation type="submission" date="2017-12" db="EMBL/GenBank/DDBJ databases">
        <title>Draft genome sequence of Telmatospirillum siberiense 26-4b1T, an acidotolerant peatland alphaproteobacterium potentially involved in sulfur cycling.</title>
        <authorList>
            <person name="Hausmann B."/>
            <person name="Pjevac P."/>
            <person name="Schreck K."/>
            <person name="Herbold C.W."/>
            <person name="Daims H."/>
            <person name="Wagner M."/>
            <person name="Pester M."/>
            <person name="Loy A."/>
        </authorList>
    </citation>
    <scope>NUCLEOTIDE SEQUENCE [LARGE SCALE GENOMIC DNA]</scope>
    <source>
        <strain evidence="2">26-4b1</strain>
    </source>
</reference>
<sequence length="105" mass="12042">MGIKMNGKPRAQIIAEIEAHMANVGGAYNEWFLSVTDKPKNALFNVHKLRQTGDAWIARRAKDDLQAWEVEEYFRTVCKTRGQKGASSLDHVYVYAYRMKSHTKP</sequence>
<keyword evidence="2" id="KW-1185">Reference proteome</keyword>
<gene>
    <name evidence="1" type="ORF">CWS72_20715</name>
</gene>
<protein>
    <submittedName>
        <fullName evidence="1">Uncharacterized protein</fullName>
    </submittedName>
</protein>
<evidence type="ECO:0000313" key="2">
    <source>
        <dbReference type="Proteomes" id="UP000233293"/>
    </source>
</evidence>
<dbReference type="EMBL" id="PIUM01000029">
    <property type="protein sequence ID" value="PKU22611.1"/>
    <property type="molecule type" value="Genomic_DNA"/>
</dbReference>
<organism evidence="1 2">
    <name type="scientific">Telmatospirillum siberiense</name>
    <dbReference type="NCBI Taxonomy" id="382514"/>
    <lineage>
        <taxon>Bacteria</taxon>
        <taxon>Pseudomonadati</taxon>
        <taxon>Pseudomonadota</taxon>
        <taxon>Alphaproteobacteria</taxon>
        <taxon>Rhodospirillales</taxon>
        <taxon>Rhodospirillaceae</taxon>
        <taxon>Telmatospirillum</taxon>
    </lineage>
</organism>
<dbReference type="AlphaFoldDB" id="A0A2N3PQD1"/>
<accession>A0A2N3PQD1</accession>
<comment type="caution">
    <text evidence="1">The sequence shown here is derived from an EMBL/GenBank/DDBJ whole genome shotgun (WGS) entry which is preliminary data.</text>
</comment>
<proteinExistence type="predicted"/>